<keyword evidence="3" id="KW-1185">Reference proteome</keyword>
<organism evidence="2 3">
    <name type="scientific">Trichonephila inaurata madagascariensis</name>
    <dbReference type="NCBI Taxonomy" id="2747483"/>
    <lineage>
        <taxon>Eukaryota</taxon>
        <taxon>Metazoa</taxon>
        <taxon>Ecdysozoa</taxon>
        <taxon>Arthropoda</taxon>
        <taxon>Chelicerata</taxon>
        <taxon>Arachnida</taxon>
        <taxon>Araneae</taxon>
        <taxon>Araneomorphae</taxon>
        <taxon>Entelegynae</taxon>
        <taxon>Araneoidea</taxon>
        <taxon>Nephilidae</taxon>
        <taxon>Trichonephila</taxon>
        <taxon>Trichonephila inaurata</taxon>
    </lineage>
</organism>
<protein>
    <recommendedName>
        <fullName evidence="4">Secreted protein</fullName>
    </recommendedName>
</protein>
<name>A0A8X6WRU6_9ARAC</name>
<evidence type="ECO:0000313" key="2">
    <source>
        <dbReference type="EMBL" id="GFY40178.1"/>
    </source>
</evidence>
<dbReference type="AlphaFoldDB" id="A0A8X6WRU6"/>
<reference evidence="2" key="1">
    <citation type="submission" date="2020-08" db="EMBL/GenBank/DDBJ databases">
        <title>Multicomponent nature underlies the extraordinary mechanical properties of spider dragline silk.</title>
        <authorList>
            <person name="Kono N."/>
            <person name="Nakamura H."/>
            <person name="Mori M."/>
            <person name="Yoshida Y."/>
            <person name="Ohtoshi R."/>
            <person name="Malay A.D."/>
            <person name="Moran D.A.P."/>
            <person name="Tomita M."/>
            <person name="Numata K."/>
            <person name="Arakawa K."/>
        </authorList>
    </citation>
    <scope>NUCLEOTIDE SEQUENCE</scope>
</reference>
<dbReference type="Proteomes" id="UP000886998">
    <property type="component" value="Unassembled WGS sequence"/>
</dbReference>
<feature type="signal peptide" evidence="1">
    <location>
        <begin position="1"/>
        <end position="35"/>
    </location>
</feature>
<sequence length="101" mass="11428">MKVTNYFFCALDRSLIRSCVCVTLCFLCFLSPCNCWEVCCNCGIQLRLLLLCPEAIYDEYYVGVELSNGVRDASGEENDSCVIKRGWSCRFRLQPVASISC</sequence>
<gene>
    <name evidence="2" type="ORF">TNIN_375031</name>
</gene>
<evidence type="ECO:0000256" key="1">
    <source>
        <dbReference type="SAM" id="SignalP"/>
    </source>
</evidence>
<accession>A0A8X6WRU6</accession>
<feature type="chain" id="PRO_5036447798" description="Secreted protein" evidence="1">
    <location>
        <begin position="36"/>
        <end position="101"/>
    </location>
</feature>
<evidence type="ECO:0008006" key="4">
    <source>
        <dbReference type="Google" id="ProtNLM"/>
    </source>
</evidence>
<dbReference type="EMBL" id="BMAV01001745">
    <property type="protein sequence ID" value="GFY40178.1"/>
    <property type="molecule type" value="Genomic_DNA"/>
</dbReference>
<evidence type="ECO:0000313" key="3">
    <source>
        <dbReference type="Proteomes" id="UP000886998"/>
    </source>
</evidence>
<keyword evidence="1" id="KW-0732">Signal</keyword>
<comment type="caution">
    <text evidence="2">The sequence shown here is derived from an EMBL/GenBank/DDBJ whole genome shotgun (WGS) entry which is preliminary data.</text>
</comment>
<proteinExistence type="predicted"/>